<keyword evidence="7" id="KW-0378">Hydrolase</keyword>
<dbReference type="RefSeq" id="XP_070854162.1">
    <property type="nucleotide sequence ID" value="XM_070998061.1"/>
</dbReference>
<keyword evidence="6" id="KW-0255">Endonuclease</keyword>
<feature type="domain" description="Reverse transcriptase RNase H-like" evidence="9">
    <location>
        <begin position="131"/>
        <end position="189"/>
    </location>
</feature>
<dbReference type="PANTHER" id="PTHR33064:SF37">
    <property type="entry name" value="RIBONUCLEASE H"/>
    <property type="match status" value="1"/>
</dbReference>
<evidence type="ECO:0000256" key="6">
    <source>
        <dbReference type="ARBA" id="ARBA00022759"/>
    </source>
</evidence>
<dbReference type="InterPro" id="IPR043502">
    <property type="entry name" value="DNA/RNA_pol_sf"/>
</dbReference>
<evidence type="ECO:0000256" key="1">
    <source>
        <dbReference type="ARBA" id="ARBA00022670"/>
    </source>
</evidence>
<keyword evidence="8" id="KW-0695">RNA-directed DNA polymerase</keyword>
<dbReference type="InterPro" id="IPR051320">
    <property type="entry name" value="Viral_Replic_Matur_Polypro"/>
</dbReference>
<evidence type="ECO:0000256" key="2">
    <source>
        <dbReference type="ARBA" id="ARBA00022679"/>
    </source>
</evidence>
<keyword evidence="3" id="KW-0548">Nucleotidyltransferase</keyword>
<proteinExistence type="predicted"/>
<dbReference type="Proteomes" id="UP001652628">
    <property type="component" value="Chromosome Y"/>
</dbReference>
<evidence type="ECO:0000259" key="9">
    <source>
        <dbReference type="Pfam" id="PF17917"/>
    </source>
</evidence>
<evidence type="ECO:0000256" key="7">
    <source>
        <dbReference type="ARBA" id="ARBA00022801"/>
    </source>
</evidence>
<dbReference type="PANTHER" id="PTHR33064">
    <property type="entry name" value="POL PROTEIN"/>
    <property type="match status" value="1"/>
</dbReference>
<keyword evidence="5" id="KW-0064">Aspartyl protease</keyword>
<dbReference type="Pfam" id="PF17917">
    <property type="entry name" value="RT_RNaseH"/>
    <property type="match status" value="1"/>
</dbReference>
<evidence type="ECO:0000256" key="4">
    <source>
        <dbReference type="ARBA" id="ARBA00022722"/>
    </source>
</evidence>
<sequence>MTGTSNMAAHLIKMKDDKPIKQRYYPKNTKIQGKNNAKVDELLQMGFIEHSISPYSSPIVMVKKKIGKWRLCVDFRQINAKSVMDASHKLHPGSTKGSAVHQQFGPEGPGNSRQYTAFTVPGKGLFQWRPTMNGAEKNCSTTEKECLVIVWAIRELRPYLEGYNFKVVNDHMALKWLNSNQSPSGRIAR</sequence>
<dbReference type="InterPro" id="IPR041373">
    <property type="entry name" value="RT_RNaseH"/>
</dbReference>
<evidence type="ECO:0000256" key="3">
    <source>
        <dbReference type="ARBA" id="ARBA00022695"/>
    </source>
</evidence>
<evidence type="ECO:0000256" key="5">
    <source>
        <dbReference type="ARBA" id="ARBA00022750"/>
    </source>
</evidence>
<dbReference type="Gene3D" id="3.10.10.10">
    <property type="entry name" value="HIV Type 1 Reverse Transcriptase, subunit A, domain 1"/>
    <property type="match status" value="1"/>
</dbReference>
<keyword evidence="4" id="KW-0540">Nuclease</keyword>
<evidence type="ECO:0000313" key="11">
    <source>
        <dbReference type="RefSeq" id="XP_070854162.1"/>
    </source>
</evidence>
<keyword evidence="2" id="KW-0808">Transferase</keyword>
<organism evidence="10 11">
    <name type="scientific">Drosophila suzukii</name>
    <name type="common">Spotted-wing drosophila fruit fly</name>
    <dbReference type="NCBI Taxonomy" id="28584"/>
    <lineage>
        <taxon>Eukaryota</taxon>
        <taxon>Metazoa</taxon>
        <taxon>Ecdysozoa</taxon>
        <taxon>Arthropoda</taxon>
        <taxon>Hexapoda</taxon>
        <taxon>Insecta</taxon>
        <taxon>Pterygota</taxon>
        <taxon>Neoptera</taxon>
        <taxon>Endopterygota</taxon>
        <taxon>Diptera</taxon>
        <taxon>Brachycera</taxon>
        <taxon>Muscomorpha</taxon>
        <taxon>Ephydroidea</taxon>
        <taxon>Drosophilidae</taxon>
        <taxon>Drosophila</taxon>
        <taxon>Sophophora</taxon>
    </lineage>
</organism>
<dbReference type="GeneID" id="139353738"/>
<protein>
    <recommendedName>
        <fullName evidence="9">Reverse transcriptase RNase H-like domain-containing protein</fullName>
    </recommendedName>
</protein>
<evidence type="ECO:0000313" key="10">
    <source>
        <dbReference type="Proteomes" id="UP001652628"/>
    </source>
</evidence>
<name>A0ABM4TW19_DROSZ</name>
<keyword evidence="10" id="KW-1185">Reference proteome</keyword>
<evidence type="ECO:0000256" key="8">
    <source>
        <dbReference type="ARBA" id="ARBA00022918"/>
    </source>
</evidence>
<dbReference type="SUPFAM" id="SSF56672">
    <property type="entry name" value="DNA/RNA polymerases"/>
    <property type="match status" value="1"/>
</dbReference>
<reference evidence="11" key="1">
    <citation type="submission" date="2025-08" db="UniProtKB">
        <authorList>
            <consortium name="RefSeq"/>
        </authorList>
    </citation>
    <scope>IDENTIFICATION</scope>
</reference>
<gene>
    <name evidence="11" type="primary">LOC139353738</name>
</gene>
<keyword evidence="1" id="KW-0645">Protease</keyword>
<accession>A0ABM4TW19</accession>